<accession>A0ABW6T710</accession>
<comment type="caution">
    <text evidence="1">The sequence shown here is derived from an EMBL/GenBank/DDBJ whole genome shotgun (WGS) entry which is preliminary data.</text>
</comment>
<evidence type="ECO:0008006" key="3">
    <source>
        <dbReference type="Google" id="ProtNLM"/>
    </source>
</evidence>
<evidence type="ECO:0000313" key="1">
    <source>
        <dbReference type="EMBL" id="MFF3671610.1"/>
    </source>
</evidence>
<dbReference type="SUPFAM" id="SSF53927">
    <property type="entry name" value="Cytidine deaminase-like"/>
    <property type="match status" value="1"/>
</dbReference>
<keyword evidence="2" id="KW-1185">Reference proteome</keyword>
<evidence type="ECO:0000313" key="2">
    <source>
        <dbReference type="Proteomes" id="UP001602013"/>
    </source>
</evidence>
<name>A0ABW6T710_9ACTN</name>
<gene>
    <name evidence="1" type="ORF">ACFYXI_39105</name>
</gene>
<organism evidence="1 2">
    <name type="scientific">Microtetraspora malaysiensis</name>
    <dbReference type="NCBI Taxonomy" id="161358"/>
    <lineage>
        <taxon>Bacteria</taxon>
        <taxon>Bacillati</taxon>
        <taxon>Actinomycetota</taxon>
        <taxon>Actinomycetes</taxon>
        <taxon>Streptosporangiales</taxon>
        <taxon>Streptosporangiaceae</taxon>
        <taxon>Microtetraspora</taxon>
    </lineage>
</organism>
<dbReference type="EMBL" id="JBIASD010000050">
    <property type="protein sequence ID" value="MFF3671610.1"/>
    <property type="molecule type" value="Genomic_DNA"/>
</dbReference>
<dbReference type="Gene3D" id="3.40.140.10">
    <property type="entry name" value="Cytidine Deaminase, domain 2"/>
    <property type="match status" value="1"/>
</dbReference>
<dbReference type="Proteomes" id="UP001602013">
    <property type="component" value="Unassembled WGS sequence"/>
</dbReference>
<proteinExistence type="predicted"/>
<protein>
    <recommendedName>
        <fullName evidence="3">Cytidine deaminase</fullName>
    </recommendedName>
</protein>
<dbReference type="RefSeq" id="WP_387417778.1">
    <property type="nucleotide sequence ID" value="NZ_JBIASD010000050.1"/>
</dbReference>
<dbReference type="InterPro" id="IPR016193">
    <property type="entry name" value="Cytidine_deaminase-like"/>
</dbReference>
<sequence length="154" mass="16331">MTISEVLDPSDICQEEVSRRLVAAAYALIAERYVLDRHQIGAAVLDINGGVHLGLHLDAMVGRAAVCAEAVALGTARMTTTAPLVAVAAVRFPKPTEDGSARIVPPCGLCRELLLDHAPDMQAVLTIGAAARLVPLTRLLPDKYVGTKWPSVSR</sequence>
<dbReference type="CDD" id="cd01283">
    <property type="entry name" value="cytidine_deaminase"/>
    <property type="match status" value="1"/>
</dbReference>
<reference evidence="1 2" key="1">
    <citation type="submission" date="2024-10" db="EMBL/GenBank/DDBJ databases">
        <title>The Natural Products Discovery Center: Release of the First 8490 Sequenced Strains for Exploring Actinobacteria Biosynthetic Diversity.</title>
        <authorList>
            <person name="Kalkreuter E."/>
            <person name="Kautsar S.A."/>
            <person name="Yang D."/>
            <person name="Bader C.D."/>
            <person name="Teijaro C.N."/>
            <person name="Fluegel L."/>
            <person name="Davis C.M."/>
            <person name="Simpson J.R."/>
            <person name="Lauterbach L."/>
            <person name="Steele A.D."/>
            <person name="Gui C."/>
            <person name="Meng S."/>
            <person name="Li G."/>
            <person name="Viehrig K."/>
            <person name="Ye F."/>
            <person name="Su P."/>
            <person name="Kiefer A.F."/>
            <person name="Nichols A."/>
            <person name="Cepeda A.J."/>
            <person name="Yan W."/>
            <person name="Fan B."/>
            <person name="Jiang Y."/>
            <person name="Adhikari A."/>
            <person name="Zheng C.-J."/>
            <person name="Schuster L."/>
            <person name="Cowan T.M."/>
            <person name="Smanski M.J."/>
            <person name="Chevrette M.G."/>
            <person name="De Carvalho L.P.S."/>
            <person name="Shen B."/>
        </authorList>
    </citation>
    <scope>NUCLEOTIDE SEQUENCE [LARGE SCALE GENOMIC DNA]</scope>
    <source>
        <strain evidence="1 2">NPDC002173</strain>
    </source>
</reference>